<sequence>MEEEACPIRKQQRRLNPTILDVVKKKVTKLLTAKSSTPCQTANGDKFNTVSAKGRLECNRVRLTWFRMDVTESD</sequence>
<dbReference type="EMBL" id="QJKJ01004905">
    <property type="protein sequence ID" value="RDX92286.1"/>
    <property type="molecule type" value="Genomic_DNA"/>
</dbReference>
<evidence type="ECO:0000313" key="1">
    <source>
        <dbReference type="EMBL" id="RDX92286.1"/>
    </source>
</evidence>
<protein>
    <submittedName>
        <fullName evidence="1">Uncharacterized protein</fullName>
    </submittedName>
</protein>
<reference evidence="1" key="1">
    <citation type="submission" date="2018-05" db="EMBL/GenBank/DDBJ databases">
        <title>Draft genome of Mucuna pruriens seed.</title>
        <authorList>
            <person name="Nnadi N.E."/>
            <person name="Vos R."/>
            <person name="Hasami M.H."/>
            <person name="Devisetty U.K."/>
            <person name="Aguiy J.C."/>
        </authorList>
    </citation>
    <scope>NUCLEOTIDE SEQUENCE [LARGE SCALE GENOMIC DNA]</scope>
    <source>
        <strain evidence="1">JCA_2017</strain>
    </source>
</reference>
<comment type="caution">
    <text evidence="1">The sequence shown here is derived from an EMBL/GenBank/DDBJ whole genome shotgun (WGS) entry which is preliminary data.</text>
</comment>
<keyword evidence="2" id="KW-1185">Reference proteome</keyword>
<evidence type="ECO:0000313" key="2">
    <source>
        <dbReference type="Proteomes" id="UP000257109"/>
    </source>
</evidence>
<feature type="non-terminal residue" evidence="1">
    <location>
        <position position="1"/>
    </location>
</feature>
<accession>A0A371GP48</accession>
<proteinExistence type="predicted"/>
<name>A0A371GP48_MUCPR</name>
<dbReference type="Proteomes" id="UP000257109">
    <property type="component" value="Unassembled WGS sequence"/>
</dbReference>
<organism evidence="1 2">
    <name type="scientific">Mucuna pruriens</name>
    <name type="common">Velvet bean</name>
    <name type="synonym">Dolichos pruriens</name>
    <dbReference type="NCBI Taxonomy" id="157652"/>
    <lineage>
        <taxon>Eukaryota</taxon>
        <taxon>Viridiplantae</taxon>
        <taxon>Streptophyta</taxon>
        <taxon>Embryophyta</taxon>
        <taxon>Tracheophyta</taxon>
        <taxon>Spermatophyta</taxon>
        <taxon>Magnoliopsida</taxon>
        <taxon>eudicotyledons</taxon>
        <taxon>Gunneridae</taxon>
        <taxon>Pentapetalae</taxon>
        <taxon>rosids</taxon>
        <taxon>fabids</taxon>
        <taxon>Fabales</taxon>
        <taxon>Fabaceae</taxon>
        <taxon>Papilionoideae</taxon>
        <taxon>50 kb inversion clade</taxon>
        <taxon>NPAAA clade</taxon>
        <taxon>indigoferoid/millettioid clade</taxon>
        <taxon>Phaseoleae</taxon>
        <taxon>Mucuna</taxon>
    </lineage>
</organism>
<gene>
    <name evidence="1" type="ORF">CR513_25605</name>
</gene>
<dbReference type="AlphaFoldDB" id="A0A371GP48"/>